<keyword evidence="6 10" id="KW-0274">FAD</keyword>
<keyword evidence="3 10" id="KW-0285">Flavoprotein</keyword>
<dbReference type="EMBL" id="VZZK01000013">
    <property type="protein sequence ID" value="KAB1078548.1"/>
    <property type="molecule type" value="Genomic_DNA"/>
</dbReference>
<evidence type="ECO:0000256" key="10">
    <source>
        <dbReference type="PIRNR" id="PIRNR006268"/>
    </source>
</evidence>
<evidence type="ECO:0000313" key="13">
    <source>
        <dbReference type="Proteomes" id="UP000474159"/>
    </source>
</evidence>
<dbReference type="AlphaFoldDB" id="A0A6L3SXA4"/>
<dbReference type="GO" id="GO:0016740">
    <property type="term" value="F:transferase activity"/>
    <property type="evidence" value="ECO:0007669"/>
    <property type="project" value="UniProtKB-UniRule"/>
</dbReference>
<keyword evidence="7 10" id="KW-0460">Magnesium</keyword>
<keyword evidence="13" id="KW-1185">Reference proteome</keyword>
<dbReference type="SUPFAM" id="SSF143631">
    <property type="entry name" value="ApbE-like"/>
    <property type="match status" value="1"/>
</dbReference>
<sequence>MRRALIPATLAPIGRDGATSGSIVNLAGRIMGTTWSVRFVSPTGSGVGELRGHIQIELARLVAQLSHWEPDSALCRFNRVPPGTRQVLPDDLFAVLLQACDVAACSDGAFDPTLGPLVDLWGFGPPGAVADPPVPEAVAAARERVGWTRLALDRESRSAHQPGGLQLDLSAIAKGYAVDRISDLLAARGITNHLVEIGGELRGRGVKPDRTPWWVALEALPGAGGSLDEIVVALHELSAATSGDYRRVLDAGGRRYGHSLDPRTGYPIDNGLIQVTVLHPSCMLADAAATALMALGPEPALEAATRHGLATRLVVTEGSGVSEQFSPAARRMLS</sequence>
<comment type="caution">
    <text evidence="12">The sequence shown here is derived from an EMBL/GenBank/DDBJ whole genome shotgun (WGS) entry which is preliminary data.</text>
</comment>
<feature type="binding site" evidence="11">
    <location>
        <position position="171"/>
    </location>
    <ligand>
        <name>Mg(2+)</name>
        <dbReference type="ChEBI" id="CHEBI:18420"/>
    </ligand>
</feature>
<name>A0A6L3SXA4_9HYPH</name>
<protein>
    <recommendedName>
        <fullName evidence="2 10">FAD:protein FMN transferase</fullName>
        <ecNumber evidence="1 10">2.7.1.180</ecNumber>
    </recommendedName>
    <alternativeName>
        <fullName evidence="8 10">Flavin transferase</fullName>
    </alternativeName>
</protein>
<evidence type="ECO:0000256" key="9">
    <source>
        <dbReference type="ARBA" id="ARBA00048540"/>
    </source>
</evidence>
<comment type="cofactor">
    <cofactor evidence="11">
        <name>Mg(2+)</name>
        <dbReference type="ChEBI" id="CHEBI:18420"/>
    </cofactor>
    <cofactor evidence="11">
        <name>Mn(2+)</name>
        <dbReference type="ChEBI" id="CHEBI:29035"/>
    </cofactor>
    <text evidence="11">Magnesium. Can also use manganese.</text>
</comment>
<dbReference type="InterPro" id="IPR024932">
    <property type="entry name" value="ApbE"/>
</dbReference>
<dbReference type="PIRSF" id="PIRSF006268">
    <property type="entry name" value="ApbE"/>
    <property type="match status" value="1"/>
</dbReference>
<evidence type="ECO:0000256" key="1">
    <source>
        <dbReference type="ARBA" id="ARBA00011955"/>
    </source>
</evidence>
<feature type="binding site" evidence="11">
    <location>
        <position position="286"/>
    </location>
    <ligand>
        <name>Mg(2+)</name>
        <dbReference type="ChEBI" id="CHEBI:18420"/>
    </ligand>
</feature>
<organism evidence="12 13">
    <name type="scientific">Methylobacterium soli</name>
    <dbReference type="NCBI Taxonomy" id="553447"/>
    <lineage>
        <taxon>Bacteria</taxon>
        <taxon>Pseudomonadati</taxon>
        <taxon>Pseudomonadota</taxon>
        <taxon>Alphaproteobacteria</taxon>
        <taxon>Hyphomicrobiales</taxon>
        <taxon>Methylobacteriaceae</taxon>
        <taxon>Methylobacterium</taxon>
    </lineage>
</organism>
<evidence type="ECO:0000256" key="2">
    <source>
        <dbReference type="ARBA" id="ARBA00016337"/>
    </source>
</evidence>
<evidence type="ECO:0000256" key="6">
    <source>
        <dbReference type="ARBA" id="ARBA00022827"/>
    </source>
</evidence>
<dbReference type="OrthoDB" id="9778595at2"/>
<accession>A0A6L3SXA4</accession>
<dbReference type="EC" id="2.7.1.180" evidence="1 10"/>
<evidence type="ECO:0000313" key="12">
    <source>
        <dbReference type="EMBL" id="KAB1078548.1"/>
    </source>
</evidence>
<dbReference type="GO" id="GO:0046872">
    <property type="term" value="F:metal ion binding"/>
    <property type="evidence" value="ECO:0007669"/>
    <property type="project" value="UniProtKB-UniRule"/>
</dbReference>
<dbReference type="PANTHER" id="PTHR30040:SF2">
    <property type="entry name" value="FAD:PROTEIN FMN TRANSFERASE"/>
    <property type="match status" value="1"/>
</dbReference>
<dbReference type="Pfam" id="PF02424">
    <property type="entry name" value="ApbE"/>
    <property type="match status" value="1"/>
</dbReference>
<comment type="similarity">
    <text evidence="10">Belongs to the ApbE family.</text>
</comment>
<dbReference type="InterPro" id="IPR003374">
    <property type="entry name" value="ApbE-like_sf"/>
</dbReference>
<evidence type="ECO:0000256" key="3">
    <source>
        <dbReference type="ARBA" id="ARBA00022630"/>
    </source>
</evidence>
<feature type="binding site" evidence="11">
    <location>
        <position position="290"/>
    </location>
    <ligand>
        <name>Mg(2+)</name>
        <dbReference type="ChEBI" id="CHEBI:18420"/>
    </ligand>
</feature>
<dbReference type="Proteomes" id="UP000474159">
    <property type="component" value="Unassembled WGS sequence"/>
</dbReference>
<keyword evidence="4 10" id="KW-0808">Transferase</keyword>
<dbReference type="Gene3D" id="3.10.520.10">
    <property type="entry name" value="ApbE-like domains"/>
    <property type="match status" value="1"/>
</dbReference>
<evidence type="ECO:0000256" key="11">
    <source>
        <dbReference type="PIRSR" id="PIRSR006268-2"/>
    </source>
</evidence>
<evidence type="ECO:0000256" key="7">
    <source>
        <dbReference type="ARBA" id="ARBA00022842"/>
    </source>
</evidence>
<evidence type="ECO:0000256" key="4">
    <source>
        <dbReference type="ARBA" id="ARBA00022679"/>
    </source>
</evidence>
<proteinExistence type="inferred from homology"/>
<reference evidence="12 13" key="1">
    <citation type="submission" date="2019-09" db="EMBL/GenBank/DDBJ databases">
        <title>YIM 48816 draft genome.</title>
        <authorList>
            <person name="Jiang L."/>
        </authorList>
    </citation>
    <scope>NUCLEOTIDE SEQUENCE [LARGE SCALE GENOMIC DNA]</scope>
    <source>
        <strain evidence="12 13">YIM 48816</strain>
    </source>
</reference>
<evidence type="ECO:0000256" key="8">
    <source>
        <dbReference type="ARBA" id="ARBA00031306"/>
    </source>
</evidence>
<dbReference type="RefSeq" id="WP_151000860.1">
    <property type="nucleotide sequence ID" value="NZ_BPQY01000332.1"/>
</dbReference>
<gene>
    <name evidence="12" type="ORF">F6X53_14205</name>
</gene>
<keyword evidence="5 10" id="KW-0479">Metal-binding</keyword>
<evidence type="ECO:0000256" key="5">
    <source>
        <dbReference type="ARBA" id="ARBA00022723"/>
    </source>
</evidence>
<dbReference type="PANTHER" id="PTHR30040">
    <property type="entry name" value="THIAMINE BIOSYNTHESIS LIPOPROTEIN APBE"/>
    <property type="match status" value="1"/>
</dbReference>
<comment type="catalytic activity">
    <reaction evidence="9 10">
        <text>L-threonyl-[protein] + FAD = FMN-L-threonyl-[protein] + AMP + H(+)</text>
        <dbReference type="Rhea" id="RHEA:36847"/>
        <dbReference type="Rhea" id="RHEA-COMP:11060"/>
        <dbReference type="Rhea" id="RHEA-COMP:11061"/>
        <dbReference type="ChEBI" id="CHEBI:15378"/>
        <dbReference type="ChEBI" id="CHEBI:30013"/>
        <dbReference type="ChEBI" id="CHEBI:57692"/>
        <dbReference type="ChEBI" id="CHEBI:74257"/>
        <dbReference type="ChEBI" id="CHEBI:456215"/>
        <dbReference type="EC" id="2.7.1.180"/>
    </reaction>
</comment>